<comment type="caution">
    <text evidence="9">The sequence shown here is derived from an EMBL/GenBank/DDBJ whole genome shotgun (WGS) entry which is preliminary data.</text>
</comment>
<dbReference type="InterPro" id="IPR013761">
    <property type="entry name" value="SAM/pointed_sf"/>
</dbReference>
<keyword evidence="2" id="KW-0808">Transferase</keyword>
<accession>A0A7J8EKS9</accession>
<evidence type="ECO:0000256" key="4">
    <source>
        <dbReference type="ARBA" id="ARBA00022777"/>
    </source>
</evidence>
<keyword evidence="4 9" id="KW-0418">Kinase</keyword>
<dbReference type="InterPro" id="IPR046873">
    <property type="entry name" value="HisK-N-like"/>
</dbReference>
<dbReference type="EMBL" id="JACASE010000009">
    <property type="protein sequence ID" value="KAF6435946.1"/>
    <property type="molecule type" value="Genomic_DNA"/>
</dbReference>
<feature type="region of interest" description="Disordered" evidence="7">
    <location>
        <begin position="251"/>
        <end position="283"/>
    </location>
</feature>
<evidence type="ECO:0000256" key="7">
    <source>
        <dbReference type="SAM" id="MobiDB-lite"/>
    </source>
</evidence>
<feature type="domain" description="MAP3K HisK-N-like globin" evidence="8">
    <location>
        <begin position="112"/>
        <end position="243"/>
    </location>
</feature>
<keyword evidence="3" id="KW-0547">Nucleotide-binding</keyword>
<dbReference type="PANTHER" id="PTHR11584">
    <property type="entry name" value="SERINE/THREONINE PROTEIN KINASE"/>
    <property type="match status" value="1"/>
</dbReference>
<dbReference type="Pfam" id="PF20302">
    <property type="entry name" value="HisK-N-like"/>
    <property type="match status" value="1"/>
</dbReference>
<feature type="coiled-coil region" evidence="6">
    <location>
        <begin position="302"/>
        <end position="351"/>
    </location>
</feature>
<feature type="region of interest" description="Disordered" evidence="7">
    <location>
        <begin position="73"/>
        <end position="102"/>
    </location>
</feature>
<evidence type="ECO:0000256" key="6">
    <source>
        <dbReference type="SAM" id="Coils"/>
    </source>
</evidence>
<organism evidence="9 10">
    <name type="scientific">Rousettus aegyptiacus</name>
    <name type="common">Egyptian fruit bat</name>
    <name type="synonym">Pteropus aegyptiacus</name>
    <dbReference type="NCBI Taxonomy" id="9407"/>
    <lineage>
        <taxon>Eukaryota</taxon>
        <taxon>Metazoa</taxon>
        <taxon>Chordata</taxon>
        <taxon>Craniata</taxon>
        <taxon>Vertebrata</taxon>
        <taxon>Euteleostomi</taxon>
        <taxon>Mammalia</taxon>
        <taxon>Eutheria</taxon>
        <taxon>Laurasiatheria</taxon>
        <taxon>Chiroptera</taxon>
        <taxon>Yinpterochiroptera</taxon>
        <taxon>Pteropodoidea</taxon>
        <taxon>Pteropodidae</taxon>
        <taxon>Rousettinae</taxon>
        <taxon>Rousettus</taxon>
    </lineage>
</organism>
<dbReference type="GO" id="GO:0005524">
    <property type="term" value="F:ATP binding"/>
    <property type="evidence" value="ECO:0007669"/>
    <property type="project" value="UniProtKB-KW"/>
</dbReference>
<name>A0A7J8EKS9_ROUAE</name>
<dbReference type="Proteomes" id="UP000593571">
    <property type="component" value="Unassembled WGS sequence"/>
</dbReference>
<evidence type="ECO:0000313" key="9">
    <source>
        <dbReference type="EMBL" id="KAF6435946.1"/>
    </source>
</evidence>
<evidence type="ECO:0000256" key="3">
    <source>
        <dbReference type="ARBA" id="ARBA00022741"/>
    </source>
</evidence>
<evidence type="ECO:0000256" key="5">
    <source>
        <dbReference type="ARBA" id="ARBA00022840"/>
    </source>
</evidence>
<dbReference type="InterPro" id="IPR011009">
    <property type="entry name" value="Kinase-like_dom_sf"/>
</dbReference>
<keyword evidence="5" id="KW-0067">ATP-binding</keyword>
<evidence type="ECO:0000259" key="8">
    <source>
        <dbReference type="Pfam" id="PF20302"/>
    </source>
</evidence>
<dbReference type="Gene3D" id="1.10.510.10">
    <property type="entry name" value="Transferase(Phosphotransferase) domain 1"/>
    <property type="match status" value="1"/>
</dbReference>
<feature type="compositionally biased region" description="Basic and acidic residues" evidence="7">
    <location>
        <begin position="257"/>
        <end position="280"/>
    </location>
</feature>
<dbReference type="GO" id="GO:0033554">
    <property type="term" value="P:cellular response to stress"/>
    <property type="evidence" value="ECO:0007669"/>
    <property type="project" value="TreeGrafter"/>
</dbReference>
<gene>
    <name evidence="9" type="ORF">HJG63_012958</name>
</gene>
<evidence type="ECO:0000313" key="10">
    <source>
        <dbReference type="Proteomes" id="UP000593571"/>
    </source>
</evidence>
<proteinExistence type="predicted"/>
<keyword evidence="1" id="KW-0723">Serine/threonine-protein kinase</keyword>
<keyword evidence="6" id="KW-0175">Coiled coil</keyword>
<evidence type="ECO:0000256" key="1">
    <source>
        <dbReference type="ARBA" id="ARBA00022527"/>
    </source>
</evidence>
<dbReference type="AlphaFoldDB" id="A0A7J8EKS9"/>
<reference evidence="9 10" key="1">
    <citation type="journal article" date="2020" name="Nature">
        <title>Six reference-quality genomes reveal evolution of bat adaptations.</title>
        <authorList>
            <person name="Jebb D."/>
            <person name="Huang Z."/>
            <person name="Pippel M."/>
            <person name="Hughes G.M."/>
            <person name="Lavrichenko K."/>
            <person name="Devanna P."/>
            <person name="Winkler S."/>
            <person name="Jermiin L.S."/>
            <person name="Skirmuntt E.C."/>
            <person name="Katzourakis A."/>
            <person name="Burkitt-Gray L."/>
            <person name="Ray D.A."/>
            <person name="Sullivan K.A.M."/>
            <person name="Roscito J.G."/>
            <person name="Kirilenko B.M."/>
            <person name="Davalos L.M."/>
            <person name="Corthals A.P."/>
            <person name="Power M.L."/>
            <person name="Jones G."/>
            <person name="Ransome R.D."/>
            <person name="Dechmann D.K.N."/>
            <person name="Locatelli A.G."/>
            <person name="Puechmaille S.J."/>
            <person name="Fedrigo O."/>
            <person name="Jarvis E.D."/>
            <person name="Hiller M."/>
            <person name="Vernes S.C."/>
            <person name="Myers E.W."/>
            <person name="Teeling E.C."/>
        </authorList>
    </citation>
    <scope>NUCLEOTIDE SEQUENCE [LARGE SCALE GENOMIC DNA]</scope>
    <source>
        <strain evidence="9">MRouAeg1</strain>
        <tissue evidence="9">Muscle</tissue>
    </source>
</reference>
<dbReference type="PANTHER" id="PTHR11584:SF363">
    <property type="entry name" value="MITOGEN-ACTIVATED PROTEIN KINASE KINASE KINASE 15"/>
    <property type="match status" value="1"/>
</dbReference>
<keyword evidence="10" id="KW-1185">Reference proteome</keyword>
<evidence type="ECO:0000256" key="2">
    <source>
        <dbReference type="ARBA" id="ARBA00022679"/>
    </source>
</evidence>
<dbReference type="GO" id="GO:0004709">
    <property type="term" value="F:MAP kinase kinase kinase activity"/>
    <property type="evidence" value="ECO:0007669"/>
    <property type="project" value="TreeGrafter"/>
</dbReference>
<dbReference type="SUPFAM" id="SSF47769">
    <property type="entry name" value="SAM/Pointed domain"/>
    <property type="match status" value="1"/>
</dbReference>
<dbReference type="SUPFAM" id="SSF56112">
    <property type="entry name" value="Protein kinase-like (PK-like)"/>
    <property type="match status" value="1"/>
</dbReference>
<sequence>MGHEVGFFKIHPEIPSSLSLRARSFILSCFEPDPQKRITAAALLREVFLRQVIKGKKSRIASKLSEGAEDTTLSLPMLDDPVDSSELSVPDESSASEERSTVNPDDRYLGWFLLRKDSERRAILCQILWEEQNQVASNLQECVVQSSGELHLSIGHIKQIIGILRDFIRSPEHRVMASTISELKVDLDFDSSSINQIHLVLFGFQDAVNKVLRNHLIRPHWMFAMDNIIRRAVQAAVTILIPELQTHLEAGSETEEVDKVPGEMKEDPPPADPPRSEAHARYGGNRPTLTLVREVQLQQVYHQRLSLKLGKLKQETNRLLENLVQKEEEYQNFLRETLEQKTQELDHLESQSKSNETPVSLRWQKTDKELIEWLQMQGADANAIEKIVEEGYTLSDILNDITKEDLRHLRLRGGLLCRLWAAVSQYRRRARGTPATKDEV</sequence>
<protein>
    <submittedName>
        <fullName evidence="9">Mitogen-activated protein kinase kinase kinase 15</fullName>
    </submittedName>
</protein>